<keyword evidence="1" id="KW-0813">Transport</keyword>
<dbReference type="GO" id="GO:0016887">
    <property type="term" value="F:ATP hydrolysis activity"/>
    <property type="evidence" value="ECO:0007669"/>
    <property type="project" value="InterPro"/>
</dbReference>
<dbReference type="EMBL" id="VTPX01000001">
    <property type="protein sequence ID" value="KAA0020687.1"/>
    <property type="molecule type" value="Genomic_DNA"/>
</dbReference>
<dbReference type="SUPFAM" id="SSF52540">
    <property type="entry name" value="P-loop containing nucleoside triphosphate hydrolases"/>
    <property type="match status" value="1"/>
</dbReference>
<dbReference type="InterPro" id="IPR050093">
    <property type="entry name" value="ABC_SmlMolc_Importer"/>
</dbReference>
<organism evidence="5 6">
    <name type="scientific">Salinicola corii</name>
    <dbReference type="NCBI Taxonomy" id="2606937"/>
    <lineage>
        <taxon>Bacteria</taxon>
        <taxon>Pseudomonadati</taxon>
        <taxon>Pseudomonadota</taxon>
        <taxon>Gammaproteobacteria</taxon>
        <taxon>Oceanospirillales</taxon>
        <taxon>Halomonadaceae</taxon>
        <taxon>Salinicola</taxon>
    </lineage>
</organism>
<dbReference type="GO" id="GO:0022857">
    <property type="term" value="F:transmembrane transporter activity"/>
    <property type="evidence" value="ECO:0007669"/>
    <property type="project" value="InterPro"/>
</dbReference>
<proteinExistence type="predicted"/>
<evidence type="ECO:0000256" key="1">
    <source>
        <dbReference type="ARBA" id="ARBA00022448"/>
    </source>
</evidence>
<dbReference type="Pfam" id="PF08402">
    <property type="entry name" value="TOBE_2"/>
    <property type="match status" value="1"/>
</dbReference>
<evidence type="ECO:0000313" key="6">
    <source>
        <dbReference type="Proteomes" id="UP000466024"/>
    </source>
</evidence>
<dbReference type="GO" id="GO:0015697">
    <property type="term" value="P:quaternary ammonium group transport"/>
    <property type="evidence" value="ECO:0007669"/>
    <property type="project" value="UniProtKB-ARBA"/>
</dbReference>
<comment type="caution">
    <text evidence="5">The sequence shown here is derived from an EMBL/GenBank/DDBJ whole genome shotgun (WGS) entry which is preliminary data.</text>
</comment>
<dbReference type="GO" id="GO:0005524">
    <property type="term" value="F:ATP binding"/>
    <property type="evidence" value="ECO:0007669"/>
    <property type="project" value="UniProtKB-KW"/>
</dbReference>
<dbReference type="PANTHER" id="PTHR42781">
    <property type="entry name" value="SPERMIDINE/PUTRESCINE IMPORT ATP-BINDING PROTEIN POTA"/>
    <property type="match status" value="1"/>
</dbReference>
<dbReference type="RefSeq" id="WP_149433806.1">
    <property type="nucleotide sequence ID" value="NZ_VTPX01000001.1"/>
</dbReference>
<dbReference type="PROSITE" id="PS50893">
    <property type="entry name" value="ABC_TRANSPORTER_2"/>
    <property type="match status" value="1"/>
</dbReference>
<keyword evidence="3 5" id="KW-0067">ATP-binding</keyword>
<dbReference type="PROSITE" id="PS00211">
    <property type="entry name" value="ABC_TRANSPORTER_1"/>
    <property type="match status" value="1"/>
</dbReference>
<dbReference type="GO" id="GO:0043190">
    <property type="term" value="C:ATP-binding cassette (ABC) transporter complex"/>
    <property type="evidence" value="ECO:0007669"/>
    <property type="project" value="InterPro"/>
</dbReference>
<dbReference type="InterPro" id="IPR003439">
    <property type="entry name" value="ABC_transporter-like_ATP-bd"/>
</dbReference>
<reference evidence="5 6" key="1">
    <citation type="submission" date="2019-08" db="EMBL/GenBank/DDBJ databases">
        <title>Bioinformatics analysis of the strain L3 and L5.</title>
        <authorList>
            <person name="Li X."/>
        </authorList>
    </citation>
    <scope>NUCLEOTIDE SEQUENCE [LARGE SCALE GENOMIC DNA]</scope>
    <source>
        <strain evidence="5 6">L3</strain>
    </source>
</reference>
<protein>
    <submittedName>
        <fullName evidence="5">ABC transporter ATP-binding protein</fullName>
    </submittedName>
</protein>
<sequence length="362" mass="39533">MSFLTLDSLTKRYGDTTAVDALDLSIERGEFVSLLGPSGCGKTTTLQMIAGFALPSAGRIVMDGRDMTDLAPNARGFGIVFQSYALFPHMTVTENVGFGLEMRKIAAPERRRRIRQALALVRLDHLNDRYPRELSGGQRQRVALARALVIEPPLLLLDEPLSNLDAKLREEMQLELRNIQRNVGTTTLMVTHDQGEALSMSDRVVVMDQGRAMQIAEPFRAYEEPADIFVSTFVGKTNLLEGQVAAGDNGQPCVDLVGQRLDLSGAGVVGAGPVRVSIRPERLEMTACRQGLVDGKVQTRQFVGDHWLYQIDTPVGLLLATCPNCGPAGFDVGDEVGVRWTPDSMRLLQDRPRTTLSVGGVS</sequence>
<dbReference type="Gene3D" id="2.40.50.100">
    <property type="match status" value="1"/>
</dbReference>
<evidence type="ECO:0000259" key="4">
    <source>
        <dbReference type="PROSITE" id="PS50893"/>
    </source>
</evidence>
<dbReference type="InterPro" id="IPR003593">
    <property type="entry name" value="AAA+_ATPase"/>
</dbReference>
<dbReference type="InterPro" id="IPR017871">
    <property type="entry name" value="ABC_transporter-like_CS"/>
</dbReference>
<gene>
    <name evidence="5" type="ORF">F0A16_02520</name>
</gene>
<dbReference type="Gene3D" id="3.40.50.300">
    <property type="entry name" value="P-loop containing nucleotide triphosphate hydrolases"/>
    <property type="match status" value="1"/>
</dbReference>
<evidence type="ECO:0000313" key="5">
    <source>
        <dbReference type="EMBL" id="KAA0020687.1"/>
    </source>
</evidence>
<evidence type="ECO:0000256" key="3">
    <source>
        <dbReference type="ARBA" id="ARBA00022840"/>
    </source>
</evidence>
<dbReference type="SUPFAM" id="SSF50331">
    <property type="entry name" value="MOP-like"/>
    <property type="match status" value="1"/>
</dbReference>
<name>A0A640WJD2_9GAMM</name>
<keyword evidence="2" id="KW-0547">Nucleotide-binding</keyword>
<dbReference type="FunFam" id="3.40.50.300:FF:000425">
    <property type="entry name" value="Probable ABC transporter, ATP-binding subunit"/>
    <property type="match status" value="1"/>
</dbReference>
<dbReference type="InterPro" id="IPR013611">
    <property type="entry name" value="Transp-assoc_OB_typ2"/>
</dbReference>
<dbReference type="InterPro" id="IPR008995">
    <property type="entry name" value="Mo/tungstate-bd_C_term_dom"/>
</dbReference>
<dbReference type="Proteomes" id="UP000466024">
    <property type="component" value="Unassembled WGS sequence"/>
</dbReference>
<dbReference type="AlphaFoldDB" id="A0A640WJD2"/>
<feature type="domain" description="ABC transporter" evidence="4">
    <location>
        <begin position="4"/>
        <end position="234"/>
    </location>
</feature>
<dbReference type="SMART" id="SM00382">
    <property type="entry name" value="AAA"/>
    <property type="match status" value="1"/>
</dbReference>
<keyword evidence="6" id="KW-1185">Reference proteome</keyword>
<dbReference type="Pfam" id="PF00005">
    <property type="entry name" value="ABC_tran"/>
    <property type="match status" value="1"/>
</dbReference>
<evidence type="ECO:0000256" key="2">
    <source>
        <dbReference type="ARBA" id="ARBA00022741"/>
    </source>
</evidence>
<dbReference type="InterPro" id="IPR027417">
    <property type="entry name" value="P-loop_NTPase"/>
</dbReference>
<accession>A0A640WJD2</accession>
<dbReference type="PANTHER" id="PTHR42781:SF4">
    <property type="entry name" value="SPERMIDINE_PUTRESCINE IMPORT ATP-BINDING PROTEIN POTA"/>
    <property type="match status" value="1"/>
</dbReference>